<dbReference type="Pfam" id="PF00145">
    <property type="entry name" value="DNA_methylase"/>
    <property type="match status" value="2"/>
</dbReference>
<dbReference type="SUPFAM" id="SSF53335">
    <property type="entry name" value="S-adenosyl-L-methionine-dependent methyltransferases"/>
    <property type="match status" value="1"/>
</dbReference>
<keyword evidence="4" id="KW-0680">Restriction system</keyword>
<evidence type="ECO:0000256" key="1">
    <source>
        <dbReference type="ARBA" id="ARBA00022603"/>
    </source>
</evidence>
<dbReference type="AlphaFoldDB" id="Q60171"/>
<evidence type="ECO:0000256" key="6">
    <source>
        <dbReference type="RuleBase" id="RU000416"/>
    </source>
</evidence>
<dbReference type="BRENDA" id="2.1.1.37">
    <property type="organism ID" value="623"/>
</dbReference>
<dbReference type="InterPro" id="IPR050390">
    <property type="entry name" value="C5-Methyltransferase"/>
</dbReference>
<dbReference type="EC" id="2.1.1.37" evidence="7"/>
<gene>
    <name evidence="8" type="primary">phi-bsshIIM</name>
    <name evidence="9" type="synonym">mbsshII</name>
</gene>
<dbReference type="NCBIfam" id="TIGR00675">
    <property type="entry name" value="dcm"/>
    <property type="match status" value="1"/>
</dbReference>
<dbReference type="PIR" id="I40424">
    <property type="entry name" value="S61228"/>
</dbReference>
<dbReference type="Gene3D" id="3.40.50.150">
    <property type="entry name" value="Vaccinia Virus protein VP39"/>
    <property type="match status" value="1"/>
</dbReference>
<reference evidence="9" key="1">
    <citation type="journal article" date="1995" name="Gene">
        <title>M.BssHII: a new multispecific C5-DNA-methyltransferase.</title>
        <authorList>
            <person name="Schumann J."/>
            <person name="Willert J."/>
            <person name="Wild C."/>
            <person name="Walter J."/>
            <person name="Trautner T.A."/>
        </authorList>
    </citation>
    <scope>NUCLEOTIDE SEQUENCE</scope>
    <source>
        <strain evidence="9">H3</strain>
    </source>
</reference>
<evidence type="ECO:0000313" key="8">
    <source>
        <dbReference type="EMBL" id="AAA96793.1"/>
    </source>
</evidence>
<dbReference type="GO" id="GO:0044027">
    <property type="term" value="P:negative regulation of gene expression via chromosomal CpG island methylation"/>
    <property type="evidence" value="ECO:0007669"/>
    <property type="project" value="TreeGrafter"/>
</dbReference>
<evidence type="ECO:0000256" key="2">
    <source>
        <dbReference type="ARBA" id="ARBA00022679"/>
    </source>
</evidence>
<dbReference type="InterPro" id="IPR001525">
    <property type="entry name" value="C5_MeTfrase"/>
</dbReference>
<evidence type="ECO:0000256" key="3">
    <source>
        <dbReference type="ARBA" id="ARBA00022691"/>
    </source>
</evidence>
<dbReference type="PROSITE" id="PS51679">
    <property type="entry name" value="SAM_MT_C5"/>
    <property type="match status" value="1"/>
</dbReference>
<organism evidence="8">
    <name type="scientific">Geobacillus stearothermophilus</name>
    <name type="common">Bacillus stearothermophilus</name>
    <dbReference type="NCBI Taxonomy" id="1422"/>
    <lineage>
        <taxon>Bacteria</taxon>
        <taxon>Bacillati</taxon>
        <taxon>Bacillota</taxon>
        <taxon>Bacilli</taxon>
        <taxon>Bacillales</taxon>
        <taxon>Anoxybacillaceae</taxon>
        <taxon>Geobacillus</taxon>
    </lineage>
</organism>
<dbReference type="GO" id="GO:0009307">
    <property type="term" value="P:DNA restriction-modification system"/>
    <property type="evidence" value="ECO:0007669"/>
    <property type="project" value="UniProtKB-KW"/>
</dbReference>
<keyword evidence="1 5" id="KW-0489">Methyltransferase</keyword>
<accession>Q60171</accession>
<dbReference type="PANTHER" id="PTHR10629:SF52">
    <property type="entry name" value="DNA (CYTOSINE-5)-METHYLTRANSFERASE 1"/>
    <property type="match status" value="1"/>
</dbReference>
<dbReference type="Gene3D" id="3.90.120.10">
    <property type="entry name" value="DNA Methylase, subunit A, domain 2"/>
    <property type="match status" value="1"/>
</dbReference>
<proteinExistence type="inferred from homology"/>
<keyword evidence="3 5" id="KW-0949">S-adenosyl-L-methionine</keyword>
<reference evidence="9" key="3">
    <citation type="submission" date="2000-11" db="EMBL/GenBank/DDBJ databases">
        <authorList>
            <person name="Schumann J."/>
        </authorList>
    </citation>
    <scope>NUCLEOTIDE SEQUENCE</scope>
    <source>
        <strain evidence="9">H3</strain>
    </source>
</reference>
<sequence>MTFDVTPQLPDSGLTVAELFAGGGLMAVGLRAAGYNLVWANDFDKSACAAYRHNLGDHIVHGDITAIDPADIPDTDVIAGGPPCQDYSVAGTGAGEEGERGKLVWAYLRIIEAKRPKAFIFENVKGLITKKHRPTFDALLKQFKIIGYNVSWKLINAWDYGVAQKRERVFIVGIRADLGFAFEFPEPRPGDYRTQVLRDVIGDLPEPVDTCGRRVKKVERVADMNEPGPTVTTQFRCQTVEITNHNGGVPAKEYPGHTASSLEGPAKTIVAGANGVPGGANCFYPNHERKEISEKALAGYERRGGQGGFGFRVNQWDDPSPTIFGRIFNEGKAFVHPGPIENHDEKSFWTPKSEYTYDQANRVQSWDKPSATIPAHHNSGQPNHPQYANHDRYAVLAKDSDVIPKIPEGASNRQAAKIEPDIYWSDYIRESRENPARTMIGTGKPKIHPTQPRRFTVRECLRIQSVPDWYVLPDDISLSAQYRIVGNGIASRVAYLLGIALAEQLRAATESSAIGERLIADNTDDCANSRKEAV</sequence>
<dbReference type="GO" id="GO:0003677">
    <property type="term" value="F:DNA binding"/>
    <property type="evidence" value="ECO:0007669"/>
    <property type="project" value="TreeGrafter"/>
</dbReference>
<dbReference type="EMBL" id="X90873">
    <property type="protein sequence ID" value="CAA62381.1"/>
    <property type="molecule type" value="Genomic_DNA"/>
</dbReference>
<comment type="similarity">
    <text evidence="5 6">Belongs to the class I-like SAM-binding methyltransferase superfamily. C5-methyltransferase family.</text>
</comment>
<evidence type="ECO:0000313" key="9">
    <source>
        <dbReference type="EMBL" id="CAA62381.1"/>
    </source>
</evidence>
<evidence type="ECO:0000256" key="4">
    <source>
        <dbReference type="ARBA" id="ARBA00022747"/>
    </source>
</evidence>
<dbReference type="PRINTS" id="PR00105">
    <property type="entry name" value="C5METTRFRASE"/>
</dbReference>
<reference evidence="8" key="2">
    <citation type="journal article" date="1996" name="Mol. Gen. Genet.">
        <title>Cloning and expression of a multispecific methyltransferase gene from the thermophile, Bacillus stearothermophilus H3.</title>
        <authorList>
            <person name="Nwankwo D.O."/>
            <person name="Moran L.S."/>
            <person name="Perler F.B."/>
            <person name="Slatko B.E."/>
            <person name="Wilson G.G."/>
            <person name="Benner J.S."/>
        </authorList>
    </citation>
    <scope>NUCLEOTIDE SEQUENCE</scope>
    <source>
        <strain evidence="8">H3</strain>
    </source>
</reference>
<name>Q60171_GEOSE</name>
<dbReference type="EMBL" id="U51733">
    <property type="protein sequence ID" value="AAA96793.1"/>
    <property type="molecule type" value="Genomic_DNA"/>
</dbReference>
<dbReference type="GO" id="GO:0003886">
    <property type="term" value="F:DNA (cytosine-5-)-methyltransferase activity"/>
    <property type="evidence" value="ECO:0007669"/>
    <property type="project" value="UniProtKB-EC"/>
</dbReference>
<evidence type="ECO:0000256" key="5">
    <source>
        <dbReference type="PROSITE-ProRule" id="PRU01016"/>
    </source>
</evidence>
<comment type="catalytic activity">
    <reaction evidence="7">
        <text>a 2'-deoxycytidine in DNA + S-adenosyl-L-methionine = a 5-methyl-2'-deoxycytidine in DNA + S-adenosyl-L-homocysteine + H(+)</text>
        <dbReference type="Rhea" id="RHEA:13681"/>
        <dbReference type="Rhea" id="RHEA-COMP:11369"/>
        <dbReference type="Rhea" id="RHEA-COMP:11370"/>
        <dbReference type="ChEBI" id="CHEBI:15378"/>
        <dbReference type="ChEBI" id="CHEBI:57856"/>
        <dbReference type="ChEBI" id="CHEBI:59789"/>
        <dbReference type="ChEBI" id="CHEBI:85452"/>
        <dbReference type="ChEBI" id="CHEBI:85454"/>
        <dbReference type="EC" id="2.1.1.37"/>
    </reaction>
</comment>
<dbReference type="GO" id="GO:0032259">
    <property type="term" value="P:methylation"/>
    <property type="evidence" value="ECO:0007669"/>
    <property type="project" value="UniProtKB-KW"/>
</dbReference>
<protein>
    <recommendedName>
        <fullName evidence="7">Cytosine-specific methyltransferase</fullName>
        <ecNumber evidence="7">2.1.1.37</ecNumber>
    </recommendedName>
</protein>
<feature type="active site" evidence="5">
    <location>
        <position position="84"/>
    </location>
</feature>
<dbReference type="PANTHER" id="PTHR10629">
    <property type="entry name" value="CYTOSINE-SPECIFIC METHYLTRANSFERASE"/>
    <property type="match status" value="1"/>
</dbReference>
<evidence type="ECO:0000256" key="7">
    <source>
        <dbReference type="RuleBase" id="RU000417"/>
    </source>
</evidence>
<dbReference type="CDD" id="cd00315">
    <property type="entry name" value="Cyt_C5_DNA_methylase"/>
    <property type="match status" value="1"/>
</dbReference>
<dbReference type="InterPro" id="IPR029063">
    <property type="entry name" value="SAM-dependent_MTases_sf"/>
</dbReference>
<dbReference type="InterPro" id="IPR018117">
    <property type="entry name" value="C5_DNA_meth_AS"/>
</dbReference>
<dbReference type="PROSITE" id="PS00094">
    <property type="entry name" value="C5_MTASE_1"/>
    <property type="match status" value="1"/>
</dbReference>
<keyword evidence="2 5" id="KW-0808">Transferase</keyword>